<reference evidence="2 3" key="1">
    <citation type="journal article" date="2023" name="Nucleic Acids Res.">
        <title>The hologenome of Daphnia magna reveals possible DNA methylation and microbiome-mediated evolution of the host genome.</title>
        <authorList>
            <person name="Chaturvedi A."/>
            <person name="Li X."/>
            <person name="Dhandapani V."/>
            <person name="Marshall H."/>
            <person name="Kissane S."/>
            <person name="Cuenca-Cambronero M."/>
            <person name="Asole G."/>
            <person name="Calvet F."/>
            <person name="Ruiz-Romero M."/>
            <person name="Marangio P."/>
            <person name="Guigo R."/>
            <person name="Rago D."/>
            <person name="Mirbahai L."/>
            <person name="Eastwood N."/>
            <person name="Colbourne J.K."/>
            <person name="Zhou J."/>
            <person name="Mallon E."/>
            <person name="Orsini L."/>
        </authorList>
    </citation>
    <scope>NUCLEOTIDE SEQUENCE [LARGE SCALE GENOMIC DNA]</scope>
    <source>
        <strain evidence="2">LRV0_1</strain>
    </source>
</reference>
<dbReference type="PANTHER" id="PTHR46791:SF5">
    <property type="entry name" value="CLR5 DOMAIN-CONTAINING PROTEIN-RELATED"/>
    <property type="match status" value="1"/>
</dbReference>
<keyword evidence="3" id="KW-1185">Reference proteome</keyword>
<dbReference type="PROSITE" id="PS50994">
    <property type="entry name" value="INTEGRASE"/>
    <property type="match status" value="1"/>
</dbReference>
<evidence type="ECO:0000259" key="1">
    <source>
        <dbReference type="PROSITE" id="PS50994"/>
    </source>
</evidence>
<name>A0ABR0AF23_9CRUS</name>
<dbReference type="InterPro" id="IPR036397">
    <property type="entry name" value="RNaseH_sf"/>
</dbReference>
<dbReference type="InterPro" id="IPR001584">
    <property type="entry name" value="Integrase_cat-core"/>
</dbReference>
<evidence type="ECO:0000313" key="2">
    <source>
        <dbReference type="EMBL" id="KAK4023620.1"/>
    </source>
</evidence>
<dbReference type="Pfam" id="PF24764">
    <property type="entry name" value="rva_4"/>
    <property type="match status" value="1"/>
</dbReference>
<dbReference type="PANTHER" id="PTHR46791">
    <property type="entry name" value="EXPRESSED PROTEIN"/>
    <property type="match status" value="1"/>
</dbReference>
<gene>
    <name evidence="2" type="ORF">OUZ56_009020</name>
</gene>
<dbReference type="SUPFAM" id="SSF53098">
    <property type="entry name" value="Ribonuclease H-like"/>
    <property type="match status" value="1"/>
</dbReference>
<dbReference type="EMBL" id="JAOYFB010000037">
    <property type="protein sequence ID" value="KAK4023620.1"/>
    <property type="molecule type" value="Genomic_DNA"/>
</dbReference>
<dbReference type="Proteomes" id="UP001234178">
    <property type="component" value="Unassembled WGS sequence"/>
</dbReference>
<feature type="domain" description="Integrase catalytic" evidence="1">
    <location>
        <begin position="90"/>
        <end position="286"/>
    </location>
</feature>
<dbReference type="InterPro" id="IPR058913">
    <property type="entry name" value="Integrase_dom_put"/>
</dbReference>
<organism evidence="2 3">
    <name type="scientific">Daphnia magna</name>
    <dbReference type="NCBI Taxonomy" id="35525"/>
    <lineage>
        <taxon>Eukaryota</taxon>
        <taxon>Metazoa</taxon>
        <taxon>Ecdysozoa</taxon>
        <taxon>Arthropoda</taxon>
        <taxon>Crustacea</taxon>
        <taxon>Branchiopoda</taxon>
        <taxon>Diplostraca</taxon>
        <taxon>Cladocera</taxon>
        <taxon>Anomopoda</taxon>
        <taxon>Daphniidae</taxon>
        <taxon>Daphnia</taxon>
    </lineage>
</organism>
<dbReference type="Gene3D" id="3.30.420.10">
    <property type="entry name" value="Ribonuclease H-like superfamily/Ribonuclease H"/>
    <property type="match status" value="1"/>
</dbReference>
<dbReference type="InterPro" id="IPR012337">
    <property type="entry name" value="RNaseH-like_sf"/>
</dbReference>
<accession>A0ABR0AF23</accession>
<comment type="caution">
    <text evidence="2">The sequence shown here is derived from an EMBL/GenBank/DDBJ whole genome shotgun (WGS) entry which is preliminary data.</text>
</comment>
<proteinExistence type="predicted"/>
<evidence type="ECO:0000313" key="3">
    <source>
        <dbReference type="Proteomes" id="UP001234178"/>
    </source>
</evidence>
<protein>
    <recommendedName>
        <fullName evidence="1">Integrase catalytic domain-containing protein</fullName>
    </recommendedName>
</protein>
<sequence length="376" mass="43087">MEDSRHGFRVEEIAAMYNAPVRTFYRRMKDMDISVRGKYSNITLDSLEQKITDISAENNRVGEKIIRARLQGQGDLVQRSRNIQAIQNTVGPRPRPPRLTRREYSSRAALSVWHGDGLHTFIDYGIIIFGWVDGHSHAVMNMEAKTNNRASTALEVFLTAVSYYGCPSRVRTDHGGENIEVGRFMIEVRGPNRGSFLTGKSTRNTRIERMLVDVKKDATHPVKLLFQELQSSGLLDVGDETDIYCLQVVFIPLLQIILNEMMVAWNCHSMRTAKGTSPNKQFFQSLFKLQQQGREFTELKQDIEMPIGFVVEDVLRENQVHVPEIDIPGLSDAQRERIYRRYSVPSDSTSNRLEIARTNYLRARRFIRFCLAAEGN</sequence>